<dbReference type="GO" id="GO:0016780">
    <property type="term" value="F:phosphotransferase activity, for other substituted phosphate groups"/>
    <property type="evidence" value="ECO:0007669"/>
    <property type="project" value="TreeGrafter"/>
</dbReference>
<comment type="similarity">
    <text evidence="2">Belongs to the bacterial sugar transferase family.</text>
</comment>
<keyword evidence="5 8" id="KW-1133">Transmembrane helix</keyword>
<dbReference type="InterPro" id="IPR017475">
    <property type="entry name" value="EPS_sugar_tfrase"/>
</dbReference>
<feature type="transmembrane region" description="Helical" evidence="8">
    <location>
        <begin position="185"/>
        <end position="206"/>
    </location>
</feature>
<evidence type="ECO:0000256" key="1">
    <source>
        <dbReference type="ARBA" id="ARBA00004141"/>
    </source>
</evidence>
<evidence type="ECO:0000256" key="3">
    <source>
        <dbReference type="ARBA" id="ARBA00022679"/>
    </source>
</evidence>
<proteinExistence type="inferred from homology"/>
<evidence type="ECO:0000313" key="10">
    <source>
        <dbReference type="EMBL" id="BCB79105.1"/>
    </source>
</evidence>
<feature type="transmembrane region" description="Helical" evidence="8">
    <location>
        <begin position="161"/>
        <end position="179"/>
    </location>
</feature>
<evidence type="ECO:0000256" key="5">
    <source>
        <dbReference type="ARBA" id="ARBA00022989"/>
    </source>
</evidence>
<dbReference type="NCBIfam" id="TIGR03025">
    <property type="entry name" value="EPS_sugtrans"/>
    <property type="match status" value="1"/>
</dbReference>
<evidence type="ECO:0000256" key="4">
    <source>
        <dbReference type="ARBA" id="ARBA00022692"/>
    </source>
</evidence>
<feature type="transmembrane region" description="Helical" evidence="8">
    <location>
        <begin position="131"/>
        <end position="149"/>
    </location>
</feature>
<name>A0A6F8XZ53_9ACTN</name>
<reference evidence="10 11" key="1">
    <citation type="submission" date="2020-03" db="EMBL/GenBank/DDBJ databases">
        <title>Whole genome shotgun sequence of Phytohabitans flavus NBRC 107702.</title>
        <authorList>
            <person name="Komaki H."/>
            <person name="Tamura T."/>
        </authorList>
    </citation>
    <scope>NUCLEOTIDE SEQUENCE [LARGE SCALE GENOMIC DNA]</scope>
    <source>
        <strain evidence="10 11">NBRC 107702</strain>
    </source>
</reference>
<dbReference type="PANTHER" id="PTHR30576">
    <property type="entry name" value="COLANIC BIOSYNTHESIS UDP-GLUCOSE LIPID CARRIER TRANSFERASE"/>
    <property type="match status" value="1"/>
</dbReference>
<dbReference type="Proteomes" id="UP000502508">
    <property type="component" value="Chromosome"/>
</dbReference>
<reference evidence="10 11" key="2">
    <citation type="submission" date="2020-03" db="EMBL/GenBank/DDBJ databases">
        <authorList>
            <person name="Ichikawa N."/>
            <person name="Kimura A."/>
            <person name="Kitahashi Y."/>
            <person name="Uohara A."/>
        </authorList>
    </citation>
    <scope>NUCLEOTIDE SEQUENCE [LARGE SCALE GENOMIC DNA]</scope>
    <source>
        <strain evidence="10 11">NBRC 107702</strain>
    </source>
</reference>
<organism evidence="10 11">
    <name type="scientific">Phytohabitans flavus</name>
    <dbReference type="NCBI Taxonomy" id="1076124"/>
    <lineage>
        <taxon>Bacteria</taxon>
        <taxon>Bacillati</taxon>
        <taxon>Actinomycetota</taxon>
        <taxon>Actinomycetes</taxon>
        <taxon>Micromonosporales</taxon>
        <taxon>Micromonosporaceae</taxon>
    </lineage>
</organism>
<evidence type="ECO:0000256" key="6">
    <source>
        <dbReference type="ARBA" id="ARBA00023136"/>
    </source>
</evidence>
<evidence type="ECO:0000259" key="9">
    <source>
        <dbReference type="Pfam" id="PF02397"/>
    </source>
</evidence>
<dbReference type="KEGG" id="pfla:Pflav_055150"/>
<evidence type="ECO:0000313" key="11">
    <source>
        <dbReference type="Proteomes" id="UP000502508"/>
    </source>
</evidence>
<keyword evidence="11" id="KW-1185">Reference proteome</keyword>
<feature type="region of interest" description="Disordered" evidence="7">
    <location>
        <begin position="1"/>
        <end position="75"/>
    </location>
</feature>
<protein>
    <submittedName>
        <fullName evidence="10">Transferase</fullName>
    </submittedName>
</protein>
<comment type="subcellular location">
    <subcellularLocation>
        <location evidence="1">Membrane</location>
        <topology evidence="1">Multi-pass membrane protein</topology>
    </subcellularLocation>
</comment>
<feature type="compositionally biased region" description="Basic and acidic residues" evidence="7">
    <location>
        <begin position="18"/>
        <end position="27"/>
    </location>
</feature>
<accession>A0A6F8XZ53</accession>
<evidence type="ECO:0000256" key="7">
    <source>
        <dbReference type="SAM" id="MobiDB-lite"/>
    </source>
</evidence>
<keyword evidence="3 10" id="KW-0808">Transferase</keyword>
<dbReference type="AlphaFoldDB" id="A0A6F8XZ53"/>
<dbReference type="Pfam" id="PF02397">
    <property type="entry name" value="Bac_transf"/>
    <property type="match status" value="1"/>
</dbReference>
<dbReference type="PANTHER" id="PTHR30576:SF0">
    <property type="entry name" value="UNDECAPRENYL-PHOSPHATE N-ACETYLGALACTOSAMINYL 1-PHOSPHATE TRANSFERASE-RELATED"/>
    <property type="match status" value="1"/>
</dbReference>
<keyword evidence="4 8" id="KW-0812">Transmembrane</keyword>
<sequence>MSGFSLSAVGEGTVELPVIDKRSRPAEEAPGAEETDGLDAAPVLPRQRTSSEEITPAAATSANGQPGGAEHAVPVVIPPRPAPTAVLPYVGSTTSKRTRPLRAWMITAPVDAAAMLAPLLITTQYWKGTGFLAGLTVVIFAAGGLYNARRHVSILDELPSLCGRLLASAAIVAIISALRHESVEYVAGFMRAVAVAGGLVIVGRILTRSFTTLARKQRWVEHNAIIIGAGPVAVELARLLRRYPRYGLRFTGLVDTEPSADASALPLLCTLDELDTMIPTVEADVLLLADTTSPEPRLMEVLRRPACAGCDLWVVPRLWGSHAQGRISDHIGAIPVVQARHMMLSGPRRVAKRASDIVFAGLALAVLSPVFLLCAIATFFDGGRGIFFRQERIGQGGKPFQVIKFRTMRPLDEHESQTNWSIAGDRRIGPIGRFMRRTSLDELPQLWNILRGDMTVVGPRPERPYFVEKFSAEHPDYAMRHRVPVGLTGLAQVSGLRGDTPISDRARFDNYYIENWSLWLDMKVLLRTIAEVFRGGGR</sequence>
<dbReference type="Gene3D" id="3.40.50.720">
    <property type="entry name" value="NAD(P)-binding Rossmann-like Domain"/>
    <property type="match status" value="1"/>
</dbReference>
<evidence type="ECO:0000256" key="2">
    <source>
        <dbReference type="ARBA" id="ARBA00006464"/>
    </source>
</evidence>
<dbReference type="InterPro" id="IPR003362">
    <property type="entry name" value="Bact_transf"/>
</dbReference>
<dbReference type="Pfam" id="PF13727">
    <property type="entry name" value="CoA_binding_3"/>
    <property type="match status" value="1"/>
</dbReference>
<dbReference type="EMBL" id="AP022870">
    <property type="protein sequence ID" value="BCB79105.1"/>
    <property type="molecule type" value="Genomic_DNA"/>
</dbReference>
<dbReference type="GO" id="GO:0016020">
    <property type="term" value="C:membrane"/>
    <property type="evidence" value="ECO:0007669"/>
    <property type="project" value="UniProtKB-SubCell"/>
</dbReference>
<keyword evidence="6 8" id="KW-0472">Membrane</keyword>
<feature type="domain" description="Bacterial sugar transferase" evidence="9">
    <location>
        <begin position="352"/>
        <end position="533"/>
    </location>
</feature>
<evidence type="ECO:0000256" key="8">
    <source>
        <dbReference type="SAM" id="Phobius"/>
    </source>
</evidence>
<gene>
    <name evidence="10" type="ORF">Pflav_055150</name>
</gene>
<feature type="transmembrane region" description="Helical" evidence="8">
    <location>
        <begin position="357"/>
        <end position="380"/>
    </location>
</feature>